<dbReference type="Proteomes" id="UP000494252">
    <property type="component" value="Unassembled WGS sequence"/>
</dbReference>
<organism evidence="2 3">
    <name type="scientific">Paraburkholderia fynbosensis</name>
    <dbReference type="NCBI Taxonomy" id="1200993"/>
    <lineage>
        <taxon>Bacteria</taxon>
        <taxon>Pseudomonadati</taxon>
        <taxon>Pseudomonadota</taxon>
        <taxon>Betaproteobacteria</taxon>
        <taxon>Burkholderiales</taxon>
        <taxon>Burkholderiaceae</taxon>
        <taxon>Paraburkholderia</taxon>
    </lineage>
</organism>
<accession>A0A6J5GE13</accession>
<evidence type="ECO:0000313" key="3">
    <source>
        <dbReference type="Proteomes" id="UP000494252"/>
    </source>
</evidence>
<feature type="signal peptide" evidence="1">
    <location>
        <begin position="1"/>
        <end position="24"/>
    </location>
</feature>
<name>A0A6J5GE13_9BURK</name>
<feature type="chain" id="PRO_5026682571" description="DUF2780 domain-containing protein" evidence="1">
    <location>
        <begin position="25"/>
        <end position="226"/>
    </location>
</feature>
<reference evidence="2 3" key="1">
    <citation type="submission" date="2020-04" db="EMBL/GenBank/DDBJ databases">
        <authorList>
            <person name="De Canck E."/>
        </authorList>
    </citation>
    <scope>NUCLEOTIDE SEQUENCE [LARGE SCALE GENOMIC DNA]</scope>
    <source>
        <strain evidence="2 3">LMG 27177</strain>
    </source>
</reference>
<protein>
    <recommendedName>
        <fullName evidence="4">DUF2780 domain-containing protein</fullName>
    </recommendedName>
</protein>
<evidence type="ECO:0008006" key="4">
    <source>
        <dbReference type="Google" id="ProtNLM"/>
    </source>
</evidence>
<gene>
    <name evidence="2" type="ORF">LMG27177_04529</name>
</gene>
<proteinExistence type="predicted"/>
<keyword evidence="3" id="KW-1185">Reference proteome</keyword>
<dbReference type="AlphaFoldDB" id="A0A6J5GE13"/>
<dbReference type="EMBL" id="CADIKI010000014">
    <property type="protein sequence ID" value="CAB3798996.1"/>
    <property type="molecule type" value="Genomic_DNA"/>
</dbReference>
<sequence>MKTRILLMSMLVGGSLLGSGVASAQLNLKQFGLGGGNSSAGAAPAAEGGMSQLLQTYVGANQQVLSGQSSLASAMGMSSAAGQAQQAAGLLSGGTPSVSQLTQVGSTQQSLSQKLTDAFASHASGSASAAPVDKQAFTDGLSSLGKGVSQYSSLQSGLGSIGQMSPSSLLQSGLNPQTAQSASYIAQSAPGQLQSLMSTLNSAVQFASSHGITVPSIATSALKGIQ</sequence>
<keyword evidence="1" id="KW-0732">Signal</keyword>
<evidence type="ECO:0000256" key="1">
    <source>
        <dbReference type="SAM" id="SignalP"/>
    </source>
</evidence>
<dbReference type="RefSeq" id="WP_175163111.1">
    <property type="nucleotide sequence ID" value="NZ_CADIKI010000014.1"/>
</dbReference>
<evidence type="ECO:0000313" key="2">
    <source>
        <dbReference type="EMBL" id="CAB3798996.1"/>
    </source>
</evidence>